<evidence type="ECO:0000313" key="7">
    <source>
        <dbReference type="EMBL" id="KGH28555.1"/>
    </source>
</evidence>
<keyword evidence="2" id="KW-0805">Transcription regulation</keyword>
<sequence length="274" mass="29833">MDYRQLRAFVAVFEKRNITAAAQQIHLTQPALSGSIKLLEESLGTTLFIRRARGVDVTDDARSLYPQARRMIAEADNLALRFRKRGERERLTIGIEQDVARKTVQSLVATANACVPDLQLHMLTGCEGDARLASEDLRCEDELFLPVLSERFVVALAAGQPAPETAWTPASEPDGKMSWVICPTHSSHQRLMSIYGPAANSPAAHASNFLLALDLVAAGIGAAIVPESLAQETLGVHARQLQGVDLRRRIGLCYPAQSLDIGSLTLLRNALDSD</sequence>
<dbReference type="GO" id="GO:0003677">
    <property type="term" value="F:DNA binding"/>
    <property type="evidence" value="ECO:0007669"/>
    <property type="project" value="UniProtKB-KW"/>
</dbReference>
<accession>A0A096GTT0</accession>
<dbReference type="Proteomes" id="UP000029553">
    <property type="component" value="Unassembled WGS sequence"/>
</dbReference>
<dbReference type="AlphaFoldDB" id="A0A096GTT0"/>
<dbReference type="InterPro" id="IPR000847">
    <property type="entry name" value="LysR_HTH_N"/>
</dbReference>
<dbReference type="FunFam" id="1.10.10.10:FF:000001">
    <property type="entry name" value="LysR family transcriptional regulator"/>
    <property type="match status" value="1"/>
</dbReference>
<dbReference type="Pfam" id="PF00126">
    <property type="entry name" value="HTH_1"/>
    <property type="match status" value="1"/>
</dbReference>
<dbReference type="Gene3D" id="1.10.10.10">
    <property type="entry name" value="Winged helix-like DNA-binding domain superfamily/Winged helix DNA-binding domain"/>
    <property type="match status" value="1"/>
</dbReference>
<evidence type="ECO:0000256" key="1">
    <source>
        <dbReference type="ARBA" id="ARBA00009437"/>
    </source>
</evidence>
<keyword evidence="3" id="KW-0238">DNA-binding</keyword>
<dbReference type="SUPFAM" id="SSF53850">
    <property type="entry name" value="Periplasmic binding protein-like II"/>
    <property type="match status" value="1"/>
</dbReference>
<comment type="caution">
    <text evidence="7">The sequence shown here is derived from an EMBL/GenBank/DDBJ whole genome shotgun (WGS) entry which is preliminary data.</text>
</comment>
<dbReference type="EMBL" id="AWOR01000049">
    <property type="protein sequence ID" value="KGH28555.1"/>
    <property type="molecule type" value="Genomic_DNA"/>
</dbReference>
<keyword evidence="5" id="KW-0804">Transcription</keyword>
<evidence type="ECO:0000313" key="8">
    <source>
        <dbReference type="Proteomes" id="UP000029553"/>
    </source>
</evidence>
<dbReference type="InterPro" id="IPR005119">
    <property type="entry name" value="LysR_subst-bd"/>
</dbReference>
<dbReference type="InterPro" id="IPR036390">
    <property type="entry name" value="WH_DNA-bd_sf"/>
</dbReference>
<evidence type="ECO:0000256" key="5">
    <source>
        <dbReference type="ARBA" id="ARBA00023163"/>
    </source>
</evidence>
<keyword evidence="4" id="KW-0010">Activator</keyword>
<reference evidence="7 8" key="1">
    <citation type="submission" date="2013-09" db="EMBL/GenBank/DDBJ databases">
        <title>High correlation between genotypes and phenotypes of environmental bacteria Comamonas testosteroni strains.</title>
        <authorList>
            <person name="Liu L."/>
            <person name="Zhu W."/>
            <person name="Xia X."/>
            <person name="Xu B."/>
            <person name="Luo M."/>
            <person name="Wang G."/>
        </authorList>
    </citation>
    <scope>NUCLEOTIDE SEQUENCE [LARGE SCALE GENOMIC DNA]</scope>
    <source>
        <strain evidence="7 8">JL40</strain>
    </source>
</reference>
<evidence type="ECO:0000256" key="2">
    <source>
        <dbReference type="ARBA" id="ARBA00023015"/>
    </source>
</evidence>
<dbReference type="Pfam" id="PF03466">
    <property type="entry name" value="LysR_substrate"/>
    <property type="match status" value="1"/>
</dbReference>
<feature type="domain" description="HTH lysR-type" evidence="6">
    <location>
        <begin position="1"/>
        <end position="58"/>
    </location>
</feature>
<evidence type="ECO:0000256" key="3">
    <source>
        <dbReference type="ARBA" id="ARBA00023125"/>
    </source>
</evidence>
<dbReference type="SUPFAM" id="SSF46785">
    <property type="entry name" value="Winged helix' DNA-binding domain"/>
    <property type="match status" value="1"/>
</dbReference>
<organism evidence="7 8">
    <name type="scientific">Comamonas testosteroni</name>
    <name type="common">Pseudomonas testosteroni</name>
    <dbReference type="NCBI Taxonomy" id="285"/>
    <lineage>
        <taxon>Bacteria</taxon>
        <taxon>Pseudomonadati</taxon>
        <taxon>Pseudomonadota</taxon>
        <taxon>Betaproteobacteria</taxon>
        <taxon>Burkholderiales</taxon>
        <taxon>Comamonadaceae</taxon>
        <taxon>Comamonas</taxon>
    </lineage>
</organism>
<dbReference type="PANTHER" id="PTHR30346:SF26">
    <property type="entry name" value="HYDROGEN PEROXIDE-INDUCIBLE GENES ACTIVATOR"/>
    <property type="match status" value="1"/>
</dbReference>
<dbReference type="PROSITE" id="PS50931">
    <property type="entry name" value="HTH_LYSR"/>
    <property type="match status" value="1"/>
</dbReference>
<dbReference type="PANTHER" id="PTHR30346">
    <property type="entry name" value="TRANSCRIPTIONAL DUAL REGULATOR HCAR-RELATED"/>
    <property type="match status" value="1"/>
</dbReference>
<dbReference type="CDD" id="cd05466">
    <property type="entry name" value="PBP2_LTTR_substrate"/>
    <property type="match status" value="1"/>
</dbReference>
<dbReference type="Gene3D" id="3.40.190.10">
    <property type="entry name" value="Periplasmic binding protein-like II"/>
    <property type="match status" value="2"/>
</dbReference>
<dbReference type="RefSeq" id="WP_034370751.1">
    <property type="nucleotide sequence ID" value="NZ_AWOR01000049.1"/>
</dbReference>
<evidence type="ECO:0000256" key="4">
    <source>
        <dbReference type="ARBA" id="ARBA00023159"/>
    </source>
</evidence>
<comment type="similarity">
    <text evidence="1">Belongs to the LysR transcriptional regulatory family.</text>
</comment>
<evidence type="ECO:0000259" key="6">
    <source>
        <dbReference type="PROSITE" id="PS50931"/>
    </source>
</evidence>
<dbReference type="InterPro" id="IPR036388">
    <property type="entry name" value="WH-like_DNA-bd_sf"/>
</dbReference>
<dbReference type="PRINTS" id="PR00039">
    <property type="entry name" value="HTHLYSR"/>
</dbReference>
<name>A0A096GTT0_COMTE</name>
<gene>
    <name evidence="7" type="ORF">P353_15280</name>
</gene>
<proteinExistence type="inferred from homology"/>
<protein>
    <submittedName>
        <fullName evidence="7">LysR family transcriptional regulator</fullName>
    </submittedName>
</protein>
<dbReference type="GO" id="GO:0032993">
    <property type="term" value="C:protein-DNA complex"/>
    <property type="evidence" value="ECO:0007669"/>
    <property type="project" value="TreeGrafter"/>
</dbReference>
<dbReference type="GO" id="GO:0003700">
    <property type="term" value="F:DNA-binding transcription factor activity"/>
    <property type="evidence" value="ECO:0007669"/>
    <property type="project" value="InterPro"/>
</dbReference>